<dbReference type="Proteomes" id="UP000321947">
    <property type="component" value="Unassembled WGS sequence"/>
</dbReference>
<organism evidence="1 2">
    <name type="scientific">Cucumis melo var. makuwa</name>
    <name type="common">Oriental melon</name>
    <dbReference type="NCBI Taxonomy" id="1194695"/>
    <lineage>
        <taxon>Eukaryota</taxon>
        <taxon>Viridiplantae</taxon>
        <taxon>Streptophyta</taxon>
        <taxon>Embryophyta</taxon>
        <taxon>Tracheophyta</taxon>
        <taxon>Spermatophyta</taxon>
        <taxon>Magnoliopsida</taxon>
        <taxon>eudicotyledons</taxon>
        <taxon>Gunneridae</taxon>
        <taxon>Pentapetalae</taxon>
        <taxon>rosids</taxon>
        <taxon>fabids</taxon>
        <taxon>Cucurbitales</taxon>
        <taxon>Cucurbitaceae</taxon>
        <taxon>Benincaseae</taxon>
        <taxon>Cucumis</taxon>
    </lineage>
</organism>
<comment type="caution">
    <text evidence="1">The sequence shown here is derived from an EMBL/GenBank/DDBJ whole genome shotgun (WGS) entry which is preliminary data.</text>
</comment>
<name>A0A5D3CLL1_CUCMM</name>
<sequence>MFLKLESSKKAWIFKGVSIVEDVLEVGVFEEIHEFDFYRGRSGFCRQIHRPGRRDRVPSSFGEVVLPSAIQLLSREDRAFVVRSTVLVGAIEDFCRLERGDTVVNDELLSGYDRAFAVRSIVLVGPSGHLHRLERWYCRQRSSFYHETIGHLPSYPPLCDPTSIGGRLGFCRQIHRPSRSDRGPSSFGEVVLLSTIKLLLGDDRAFTVRSTTLVGAIRYLPRLERWYCNQRSNFHRGTIELLPSDPRHWGRSSFYRQIHHPGRCDRVPSSFGEVVLPLAIQLLSRDDRAFAVRSTILIHRPSRSDHVPSSFGEVILQSAIQLLSGDDLAFAVRSTALVGAIGHLHRLERWCCRQRSNFYRRMIGLLPSDPPSW</sequence>
<dbReference type="AlphaFoldDB" id="A0A5D3CLL1"/>
<reference evidence="1 2" key="1">
    <citation type="submission" date="2019-08" db="EMBL/GenBank/DDBJ databases">
        <title>Draft genome sequences of two oriental melons (Cucumis melo L. var makuwa).</title>
        <authorList>
            <person name="Kwon S.-Y."/>
        </authorList>
    </citation>
    <scope>NUCLEOTIDE SEQUENCE [LARGE SCALE GENOMIC DNA]</scope>
    <source>
        <strain evidence="2">cv. Chang Bougi</strain>
        <tissue evidence="1">Leaf</tissue>
    </source>
</reference>
<evidence type="ECO:0000313" key="2">
    <source>
        <dbReference type="Proteomes" id="UP000321947"/>
    </source>
</evidence>
<dbReference type="EMBL" id="SSTD01010850">
    <property type="protein sequence ID" value="TYK11306.1"/>
    <property type="molecule type" value="Genomic_DNA"/>
</dbReference>
<gene>
    <name evidence="1" type="ORF">E5676_scaffold1827G00150</name>
</gene>
<protein>
    <submittedName>
        <fullName evidence="1">Uncharacterized protein</fullName>
    </submittedName>
</protein>
<accession>A0A5D3CLL1</accession>
<proteinExistence type="predicted"/>
<evidence type="ECO:0000313" key="1">
    <source>
        <dbReference type="EMBL" id="TYK11306.1"/>
    </source>
</evidence>